<evidence type="ECO:0000313" key="8">
    <source>
        <dbReference type="EMBL" id="GAQ87049.1"/>
    </source>
</evidence>
<dbReference type="Gene3D" id="3.40.640.10">
    <property type="entry name" value="Type I PLP-dependent aspartate aminotransferase-like (Major domain)"/>
    <property type="match status" value="1"/>
</dbReference>
<name>A0A1Y1IC95_KLENI</name>
<evidence type="ECO:0000256" key="6">
    <source>
        <dbReference type="PIRSR" id="PIRSR602129-50"/>
    </source>
</evidence>
<evidence type="ECO:0000256" key="7">
    <source>
        <dbReference type="RuleBase" id="RU000382"/>
    </source>
</evidence>
<proteinExistence type="inferred from homology"/>
<keyword evidence="9" id="KW-1185">Reference proteome</keyword>
<accession>A0A1Y1IC95</accession>
<gene>
    <name evidence="8" type="ORF">KFL_003280030</name>
</gene>
<comment type="similarity">
    <text evidence="2 7">Belongs to the group II decarboxylase family.</text>
</comment>
<dbReference type="InterPro" id="IPR015421">
    <property type="entry name" value="PyrdxlP-dep_Trfase_major"/>
</dbReference>
<sequence>MTKLLEKRSDTPSLSHANRDSPAIVFSNIGSTMTGAIDSLPRIKAALSEAGIWRSYIHCDAALSGFVLPFAPNPQPFGFLDGTDSISVSGHKLIGLPMPCGMVLARRCHVEGIGSRVEYMGALDTTLSGSRNGLTQALGVAAYATEGLRAAGVDAWRDENSLIVVFPRRSEALMKRWHLAGQAKISHVITMPLVSRKKVDAFVADMAAELRVGE</sequence>
<dbReference type="EMBL" id="DF237277">
    <property type="protein sequence ID" value="GAQ87049.1"/>
    <property type="molecule type" value="Genomic_DNA"/>
</dbReference>
<dbReference type="STRING" id="105231.A0A1Y1IC95"/>
<protein>
    <submittedName>
        <fullName evidence="8">Pyridoxal phosphate-dependent decarboxylase</fullName>
    </submittedName>
</protein>
<dbReference type="InterPro" id="IPR015424">
    <property type="entry name" value="PyrdxlP-dep_Trfase"/>
</dbReference>
<dbReference type="Pfam" id="PF00282">
    <property type="entry name" value="Pyridoxal_deC"/>
    <property type="match status" value="1"/>
</dbReference>
<dbReference type="OMA" id="RIWHEDE"/>
<keyword evidence="4 6" id="KW-0663">Pyridoxal phosphate</keyword>
<dbReference type="GO" id="GO:0016831">
    <property type="term" value="F:carboxy-lyase activity"/>
    <property type="evidence" value="ECO:0007669"/>
    <property type="project" value="UniProtKB-KW"/>
</dbReference>
<reference evidence="8 9" key="1">
    <citation type="journal article" date="2014" name="Nat. Commun.">
        <title>Klebsormidium flaccidum genome reveals primary factors for plant terrestrial adaptation.</title>
        <authorList>
            <person name="Hori K."/>
            <person name="Maruyama F."/>
            <person name="Fujisawa T."/>
            <person name="Togashi T."/>
            <person name="Yamamoto N."/>
            <person name="Seo M."/>
            <person name="Sato S."/>
            <person name="Yamada T."/>
            <person name="Mori H."/>
            <person name="Tajima N."/>
            <person name="Moriyama T."/>
            <person name="Ikeuchi M."/>
            <person name="Watanabe M."/>
            <person name="Wada H."/>
            <person name="Kobayashi K."/>
            <person name="Saito M."/>
            <person name="Masuda T."/>
            <person name="Sasaki-Sekimoto Y."/>
            <person name="Mashiguchi K."/>
            <person name="Awai K."/>
            <person name="Shimojima M."/>
            <person name="Masuda S."/>
            <person name="Iwai M."/>
            <person name="Nobusawa T."/>
            <person name="Narise T."/>
            <person name="Kondo S."/>
            <person name="Saito H."/>
            <person name="Sato R."/>
            <person name="Murakawa M."/>
            <person name="Ihara Y."/>
            <person name="Oshima-Yamada Y."/>
            <person name="Ohtaka K."/>
            <person name="Satoh M."/>
            <person name="Sonobe K."/>
            <person name="Ishii M."/>
            <person name="Ohtani R."/>
            <person name="Kanamori-Sato M."/>
            <person name="Honoki R."/>
            <person name="Miyazaki D."/>
            <person name="Mochizuki H."/>
            <person name="Umetsu J."/>
            <person name="Higashi K."/>
            <person name="Shibata D."/>
            <person name="Kamiya Y."/>
            <person name="Sato N."/>
            <person name="Nakamura Y."/>
            <person name="Tabata S."/>
            <person name="Ida S."/>
            <person name="Kurokawa K."/>
            <person name="Ohta H."/>
        </authorList>
    </citation>
    <scope>NUCLEOTIDE SEQUENCE [LARGE SCALE GENOMIC DNA]</scope>
    <source>
        <strain evidence="8 9">NIES-2285</strain>
    </source>
</reference>
<dbReference type="SUPFAM" id="SSF53383">
    <property type="entry name" value="PLP-dependent transferases"/>
    <property type="match status" value="1"/>
</dbReference>
<comment type="cofactor">
    <cofactor evidence="1 6 7">
        <name>pyridoxal 5'-phosphate</name>
        <dbReference type="ChEBI" id="CHEBI:597326"/>
    </cofactor>
</comment>
<dbReference type="InterPro" id="IPR002129">
    <property type="entry name" value="PyrdxlP-dep_de-COase"/>
</dbReference>
<evidence type="ECO:0000256" key="3">
    <source>
        <dbReference type="ARBA" id="ARBA00022793"/>
    </source>
</evidence>
<dbReference type="PANTHER" id="PTHR46101">
    <property type="match status" value="1"/>
</dbReference>
<dbReference type="InterPro" id="IPR051151">
    <property type="entry name" value="Group_II_Decarboxylase"/>
</dbReference>
<dbReference type="GO" id="GO:0019752">
    <property type="term" value="P:carboxylic acid metabolic process"/>
    <property type="evidence" value="ECO:0007669"/>
    <property type="project" value="InterPro"/>
</dbReference>
<keyword evidence="3" id="KW-0210">Decarboxylase</keyword>
<dbReference type="OrthoDB" id="2161780at2759"/>
<evidence type="ECO:0000256" key="5">
    <source>
        <dbReference type="ARBA" id="ARBA00023239"/>
    </source>
</evidence>
<dbReference type="PROSITE" id="PS00392">
    <property type="entry name" value="DDC_GAD_HDC_YDC"/>
    <property type="match status" value="1"/>
</dbReference>
<evidence type="ECO:0000256" key="1">
    <source>
        <dbReference type="ARBA" id="ARBA00001933"/>
    </source>
</evidence>
<dbReference type="InterPro" id="IPR021115">
    <property type="entry name" value="Pyridoxal-P_BS"/>
</dbReference>
<evidence type="ECO:0000313" key="9">
    <source>
        <dbReference type="Proteomes" id="UP000054558"/>
    </source>
</evidence>
<dbReference type="AlphaFoldDB" id="A0A1Y1IC95"/>
<keyword evidence="5 7" id="KW-0456">Lyase</keyword>
<feature type="modified residue" description="N6-(pyridoxal phosphate)lysine" evidence="6">
    <location>
        <position position="92"/>
    </location>
</feature>
<dbReference type="PANTHER" id="PTHR46101:SF2">
    <property type="entry name" value="SERINE DECARBOXYLASE"/>
    <property type="match status" value="1"/>
</dbReference>
<evidence type="ECO:0000256" key="4">
    <source>
        <dbReference type="ARBA" id="ARBA00022898"/>
    </source>
</evidence>
<dbReference type="GO" id="GO:0030170">
    <property type="term" value="F:pyridoxal phosphate binding"/>
    <property type="evidence" value="ECO:0007669"/>
    <property type="project" value="InterPro"/>
</dbReference>
<organism evidence="8 9">
    <name type="scientific">Klebsormidium nitens</name>
    <name type="common">Green alga</name>
    <name type="synonym">Ulothrix nitens</name>
    <dbReference type="NCBI Taxonomy" id="105231"/>
    <lineage>
        <taxon>Eukaryota</taxon>
        <taxon>Viridiplantae</taxon>
        <taxon>Streptophyta</taxon>
        <taxon>Klebsormidiophyceae</taxon>
        <taxon>Klebsormidiales</taxon>
        <taxon>Klebsormidiaceae</taxon>
        <taxon>Klebsormidium</taxon>
    </lineage>
</organism>
<dbReference type="Proteomes" id="UP000054558">
    <property type="component" value="Unassembled WGS sequence"/>
</dbReference>
<evidence type="ECO:0000256" key="2">
    <source>
        <dbReference type="ARBA" id="ARBA00009533"/>
    </source>
</evidence>